<sequence>MSDIVDSKNCEDYEVLLFGEHTCLVERLKQDLEYALKKRAGAIIELLVLLYLLLERNSSDRFLCKSSIIQKWQKFSESNRRWL</sequence>
<reference evidence="1" key="1">
    <citation type="submission" date="2015-09" db="EMBL/GenBank/DDBJ databases">
        <authorList>
            <person name="Jackson K.R."/>
            <person name="Lunt B.L."/>
            <person name="Fisher J.N.B."/>
            <person name="Gardner A.V."/>
            <person name="Bailey M.E."/>
            <person name="Deus L.M."/>
            <person name="Earl A.S."/>
            <person name="Gibby P.D."/>
            <person name="Hartmann K.A."/>
            <person name="Liu J.E."/>
            <person name="Manci A.M."/>
            <person name="Nielsen D.A."/>
            <person name="Solomon M.B."/>
            <person name="Breakwell D.P."/>
            <person name="Burnett S.H."/>
            <person name="Grose J.H."/>
        </authorList>
    </citation>
    <scope>NUCLEOTIDE SEQUENCE</scope>
    <source>
        <strain evidence="1">7805</strain>
    </source>
</reference>
<dbReference type="AlphaFoldDB" id="A0A1J1JH52"/>
<proteinExistence type="predicted"/>
<dbReference type="RefSeq" id="WP_042151299.1">
    <property type="nucleotide sequence ID" value="NZ_JBMLNP010000041.1"/>
</dbReference>
<gene>
    <name evidence="1" type="ORF">PLAM_2471</name>
</gene>
<name>A0A1J1JH52_PLAAG</name>
<organism evidence="1">
    <name type="scientific">Planktothrix agardhii</name>
    <name type="common">Oscillatoria agardhii</name>
    <dbReference type="NCBI Taxonomy" id="1160"/>
    <lineage>
        <taxon>Bacteria</taxon>
        <taxon>Bacillati</taxon>
        <taxon>Cyanobacteriota</taxon>
        <taxon>Cyanophyceae</taxon>
        <taxon>Oscillatoriophycideae</taxon>
        <taxon>Oscillatoriales</taxon>
        <taxon>Microcoleaceae</taxon>
        <taxon>Planktothrix</taxon>
    </lineage>
</organism>
<dbReference type="EMBL" id="LO018304">
    <property type="protein sequence ID" value="CUM60437.1"/>
    <property type="molecule type" value="Genomic_DNA"/>
</dbReference>
<protein>
    <submittedName>
        <fullName evidence="1">Uncharacterized protein</fullName>
    </submittedName>
</protein>
<accession>A0A1J1JH52</accession>
<evidence type="ECO:0000313" key="1">
    <source>
        <dbReference type="EMBL" id="CUM60437.1"/>
    </source>
</evidence>